<gene>
    <name evidence="1" type="ORF">HA41_15040</name>
</gene>
<dbReference type="OrthoDB" id="6539974at2"/>
<evidence type="ECO:0000313" key="1">
    <source>
        <dbReference type="EMBL" id="ORM51549.1"/>
    </source>
</evidence>
<accession>A0A1X1BTC8</accession>
<organism evidence="1 2">
    <name type="scientific">Pantoea conspicua</name>
    <dbReference type="NCBI Taxonomy" id="472705"/>
    <lineage>
        <taxon>Bacteria</taxon>
        <taxon>Pseudomonadati</taxon>
        <taxon>Pseudomonadota</taxon>
        <taxon>Gammaproteobacteria</taxon>
        <taxon>Enterobacterales</taxon>
        <taxon>Erwiniaceae</taxon>
        <taxon>Pantoea</taxon>
    </lineage>
</organism>
<comment type="caution">
    <text evidence="1">The sequence shown here is derived from an EMBL/GenBank/DDBJ whole genome shotgun (WGS) entry which is preliminary data.</text>
</comment>
<dbReference type="EMBL" id="MLFN01000049">
    <property type="protein sequence ID" value="ORM51549.1"/>
    <property type="molecule type" value="Genomic_DNA"/>
</dbReference>
<sequence>MSASQTSTGGKSVVDLVLSLEGQVASCPTVNWHKGLKGKTKMALEKINGAFDAKRISAEESLHLKQRVYSVQDKLIELALW</sequence>
<name>A0A1X1BTC8_9GAMM</name>
<dbReference type="AlphaFoldDB" id="A0A1X1BTC8"/>
<protein>
    <submittedName>
        <fullName evidence="1">Uncharacterized protein</fullName>
    </submittedName>
</protein>
<dbReference type="RefSeq" id="WP_094121523.1">
    <property type="nucleotide sequence ID" value="NZ_MLFN01000049.1"/>
</dbReference>
<dbReference type="STRING" id="472705.GCA_001743465_03147"/>
<keyword evidence="2" id="KW-1185">Reference proteome</keyword>
<evidence type="ECO:0000313" key="2">
    <source>
        <dbReference type="Proteomes" id="UP000193933"/>
    </source>
</evidence>
<reference evidence="1 2" key="1">
    <citation type="journal article" date="2017" name="Antonie Van Leeuwenhoek">
        <title>Phylogenomic resolution of the bacterial genus Pantoea and its relationship with Erwinia and Tatumella.</title>
        <authorList>
            <person name="Palmer M."/>
            <person name="Steenkamp E.T."/>
            <person name="Coetzee M.P."/>
            <person name="Chan W.Y."/>
            <person name="van Zyl E."/>
            <person name="De Maayer P."/>
            <person name="Coutinho T.A."/>
            <person name="Blom J."/>
            <person name="Smits T.H."/>
            <person name="Duffy B."/>
            <person name="Venter S.N."/>
        </authorList>
    </citation>
    <scope>NUCLEOTIDE SEQUENCE [LARGE SCALE GENOMIC DNA]</scope>
    <source>
        <strain evidence="1 2">LMG 24534</strain>
    </source>
</reference>
<proteinExistence type="predicted"/>
<dbReference type="Proteomes" id="UP000193933">
    <property type="component" value="Unassembled WGS sequence"/>
</dbReference>